<keyword evidence="3" id="KW-1185">Reference proteome</keyword>
<name>A0A1G6Y7W5_9SPHI</name>
<evidence type="ECO:0000313" key="2">
    <source>
        <dbReference type="EMBL" id="SDD85797.1"/>
    </source>
</evidence>
<sequence>MVNLNLSNIKRTNKSGIVQKPFLAQTFTKFTCLNNIQIQVKQNKNGRKRNKFKRKRSKTCG</sequence>
<evidence type="ECO:0000313" key="3">
    <source>
        <dbReference type="Proteomes" id="UP000199455"/>
    </source>
</evidence>
<dbReference type="AlphaFoldDB" id="A0A1G6Y7W5"/>
<evidence type="ECO:0000256" key="1">
    <source>
        <dbReference type="SAM" id="MobiDB-lite"/>
    </source>
</evidence>
<organism evidence="2 3">
    <name type="scientific">Pedobacter soli</name>
    <dbReference type="NCBI Taxonomy" id="390242"/>
    <lineage>
        <taxon>Bacteria</taxon>
        <taxon>Pseudomonadati</taxon>
        <taxon>Bacteroidota</taxon>
        <taxon>Sphingobacteriia</taxon>
        <taxon>Sphingobacteriales</taxon>
        <taxon>Sphingobacteriaceae</taxon>
        <taxon>Pedobacter</taxon>
    </lineage>
</organism>
<dbReference type="EMBL" id="FMZH01000008">
    <property type="protein sequence ID" value="SDD85797.1"/>
    <property type="molecule type" value="Genomic_DNA"/>
</dbReference>
<protein>
    <submittedName>
        <fullName evidence="2">Uncharacterized protein</fullName>
    </submittedName>
</protein>
<gene>
    <name evidence="2" type="ORF">SAMN04488024_108169</name>
</gene>
<dbReference type="Proteomes" id="UP000199455">
    <property type="component" value="Unassembled WGS sequence"/>
</dbReference>
<feature type="region of interest" description="Disordered" evidence="1">
    <location>
        <begin position="42"/>
        <end position="61"/>
    </location>
</feature>
<feature type="compositionally biased region" description="Basic residues" evidence="1">
    <location>
        <begin position="44"/>
        <end position="61"/>
    </location>
</feature>
<reference evidence="3" key="1">
    <citation type="submission" date="2016-10" db="EMBL/GenBank/DDBJ databases">
        <authorList>
            <person name="Varghese N."/>
            <person name="Submissions S."/>
        </authorList>
    </citation>
    <scope>NUCLEOTIDE SEQUENCE [LARGE SCALE GENOMIC DNA]</scope>
    <source>
        <strain evidence="3">DSM 18609</strain>
    </source>
</reference>
<accession>A0A1G6Y7W5</accession>
<dbReference type="STRING" id="390242.SAMN04488024_108169"/>
<proteinExistence type="predicted"/>